<keyword evidence="1" id="KW-0812">Transmembrane</keyword>
<evidence type="ECO:0000313" key="2">
    <source>
        <dbReference type="EMBL" id="ERG96089.1"/>
    </source>
</evidence>
<reference evidence="2 3" key="1">
    <citation type="journal article" date="2013" name="PLoS ONE">
        <title>Assembly-driven community genomics of a hypersaline microbial ecosystem.</title>
        <authorList>
            <person name="Podell S."/>
            <person name="Ugalde J.A."/>
            <person name="Narasingarao P."/>
            <person name="Banfield J.F."/>
            <person name="Heidelberg K.B."/>
            <person name="Allen E.E."/>
        </authorList>
    </citation>
    <scope>NUCLEOTIDE SEQUENCE [LARGE SCALE GENOMIC DNA]</scope>
    <source>
        <strain evidence="3">J07HQW2</strain>
    </source>
</reference>
<dbReference type="Proteomes" id="UP000030710">
    <property type="component" value="Unassembled WGS sequence"/>
</dbReference>
<keyword evidence="1" id="KW-1133">Transmembrane helix</keyword>
<dbReference type="HOGENOM" id="CLU_2629653_0_0_2"/>
<protein>
    <submittedName>
        <fullName evidence="2">Uncharacterized protein</fullName>
    </submittedName>
</protein>
<accession>U1MZY3</accession>
<name>U1MZY3_9EURY</name>
<feature type="transmembrane region" description="Helical" evidence="1">
    <location>
        <begin position="25"/>
        <end position="45"/>
    </location>
</feature>
<organism evidence="2 3">
    <name type="scientific">Haloquadratum walsbyi J07HQW2</name>
    <dbReference type="NCBI Taxonomy" id="1238425"/>
    <lineage>
        <taxon>Archaea</taxon>
        <taxon>Methanobacteriati</taxon>
        <taxon>Methanobacteriota</taxon>
        <taxon>Stenosarchaea group</taxon>
        <taxon>Halobacteria</taxon>
        <taxon>Halobacteriales</taxon>
        <taxon>Haloferacaceae</taxon>
        <taxon>Haloquadratum</taxon>
    </lineage>
</organism>
<keyword evidence="1" id="KW-0472">Membrane</keyword>
<dbReference type="AlphaFoldDB" id="U1MZY3"/>
<dbReference type="EMBL" id="KE356561">
    <property type="protein sequence ID" value="ERG96089.1"/>
    <property type="molecule type" value="Genomic_DNA"/>
</dbReference>
<dbReference type="STRING" id="1238425.J07HQW2_02558"/>
<proteinExistence type="predicted"/>
<evidence type="ECO:0000313" key="3">
    <source>
        <dbReference type="Proteomes" id="UP000030710"/>
    </source>
</evidence>
<gene>
    <name evidence="2" type="ORF">J07HQW2_02558</name>
</gene>
<evidence type="ECO:0000256" key="1">
    <source>
        <dbReference type="SAM" id="Phobius"/>
    </source>
</evidence>
<sequence length="77" mass="8684">MQRSSSARTFSIVRPAKANSRVHDAVVASFTRIAYTTYILFYFLLTSSREIDSDVRVSVSRQLTVFLEVKTGVSVYS</sequence>